<dbReference type="EMBL" id="CP042437">
    <property type="protein sequence ID" value="QEC75326.1"/>
    <property type="molecule type" value="Genomic_DNA"/>
</dbReference>
<proteinExistence type="predicted"/>
<keyword evidence="2" id="KW-0645">Protease</keyword>
<accession>A0A5B8VY09</accession>
<reference evidence="2 3" key="1">
    <citation type="journal article" date="2013" name="J. Microbiol.">
        <title>Mucilaginibacter ginsenosidivorax sp. nov., with ginsenoside converting activity isolated from sediment.</title>
        <authorList>
            <person name="Kim J.K."/>
            <person name="Choi T.E."/>
            <person name="Liu Q.M."/>
            <person name="Park H.Y."/>
            <person name="Yi T.H."/>
            <person name="Yoon M.H."/>
            <person name="Kim S.C."/>
            <person name="Im W.T."/>
        </authorList>
    </citation>
    <scope>NUCLEOTIDE SEQUENCE [LARGE SCALE GENOMIC DNA]</scope>
    <source>
        <strain evidence="2 3">KHI28</strain>
    </source>
</reference>
<dbReference type="KEGG" id="mgk:FSB76_04985"/>
<feature type="signal peptide" evidence="1">
    <location>
        <begin position="1"/>
        <end position="22"/>
    </location>
</feature>
<dbReference type="Gene3D" id="2.60.40.1930">
    <property type="match status" value="1"/>
</dbReference>
<feature type="chain" id="PRO_5022971374" evidence="1">
    <location>
        <begin position="23"/>
        <end position="908"/>
    </location>
</feature>
<dbReference type="OrthoDB" id="609485at2"/>
<name>A0A5B8VY09_9SPHI</name>
<gene>
    <name evidence="2" type="ORF">FSB76_04985</name>
</gene>
<keyword evidence="1" id="KW-0732">Signal</keyword>
<sequence length="908" mass="99612">MISRKFLLVASLFLSFGLAAMAQQDSIPINSVIEKTAKYSTSFPIEKVYLHLDKPYYAAGDTIWLKAYVTVEKHQPSGLSGIVYVDLLNSQDSVIAGLRLPLKSGFANGNITLDGETIKQGTYRIRAYTNWMRNFDAEYFYDRTINIGNAIDNKVNTFISYKSSGKKGGLIKLNANIVYKDPTSAPYAEKKVSWQLVRNGDAIAKGKGTTDAKGNLLVELPENDAPTLTSGSLVTAIDMGDRNFITNTFPLTGSITNFDVQFFPESGQLTNGVRTKVAFKAINAKGLGADVKGKITDDAGTEVATFTSAHLGMGVFAMTPESGKLYTATVTFPNGSSAVYKLPRVQSMGIGLTVNNSDPDNLNIKIAANDVFLQRKQNKSFYLVAQSGGVIYYAASTVLKDLSYSAAIPKAKFPTGILQITLFSSGGYALCQRLVFIQHNDQLSLNLKTDKPSYTVRQNVKMSVTALNKTAPVIGSFSVAVLDDATIPSEENNEQTILSYILLTSDLKGYIEKPNYYFNKPDQEKADNLDILMLTQGYTRFNYEDILADKNPPIYTAPEQGIEVSGILRTNTGLPVSKGSIRLIVPDNNFSAETLTDMAGNFKFSDVMVRDTSKITLSARNNPNGRNMVINVNGELYQKVNKNPNVADEIVNIDSVIRPYLENSHKQYQSSRVLKEVVIKAKSVVKKASHSDYGTFAGLSPQADHEINPDQLKGCPILINCLSTMALGLTYADNNFYVTRDYNQGKKTTPVQIYINSAQIDVSNLASMSGDDVESVEIFLNDGLSGINRVNGTKGVMIIHKKVIKTQKISLSQLMALIPKQNVITFAVQGYSKARDFYVPKYEVGKSSVIGLDLRNTIYWNPKVITDKNGVAAFNFYNSDARGSYRAIIEGLDGDGNLGRQVIHFNVK</sequence>
<keyword evidence="2" id="KW-0378">Hydrolase</keyword>
<dbReference type="Proteomes" id="UP000321362">
    <property type="component" value="Chromosome"/>
</dbReference>
<dbReference type="AlphaFoldDB" id="A0A5B8VY09"/>
<evidence type="ECO:0000256" key="1">
    <source>
        <dbReference type="SAM" id="SignalP"/>
    </source>
</evidence>
<keyword evidence="3" id="KW-1185">Reference proteome</keyword>
<evidence type="ECO:0000313" key="3">
    <source>
        <dbReference type="Proteomes" id="UP000321362"/>
    </source>
</evidence>
<keyword evidence="2" id="KW-0121">Carboxypeptidase</keyword>
<protein>
    <submittedName>
        <fullName evidence="2">Carboxypeptidase regulatory-like domain-containing protein</fullName>
    </submittedName>
</protein>
<dbReference type="GO" id="GO:0004180">
    <property type="term" value="F:carboxypeptidase activity"/>
    <property type="evidence" value="ECO:0007669"/>
    <property type="project" value="UniProtKB-KW"/>
</dbReference>
<evidence type="ECO:0000313" key="2">
    <source>
        <dbReference type="EMBL" id="QEC75326.1"/>
    </source>
</evidence>
<dbReference type="RefSeq" id="WP_147052480.1">
    <property type="nucleotide sequence ID" value="NZ_CP042437.1"/>
</dbReference>
<organism evidence="2 3">
    <name type="scientific">Mucilaginibacter ginsenosidivorax</name>
    <dbReference type="NCBI Taxonomy" id="862126"/>
    <lineage>
        <taxon>Bacteria</taxon>
        <taxon>Pseudomonadati</taxon>
        <taxon>Bacteroidota</taxon>
        <taxon>Sphingobacteriia</taxon>
        <taxon>Sphingobacteriales</taxon>
        <taxon>Sphingobacteriaceae</taxon>
        <taxon>Mucilaginibacter</taxon>
    </lineage>
</organism>